<evidence type="ECO:0000256" key="4">
    <source>
        <dbReference type="ARBA" id="ARBA00023306"/>
    </source>
</evidence>
<dbReference type="InterPro" id="IPR036388">
    <property type="entry name" value="WH-like_DNA-bd_sf"/>
</dbReference>
<comment type="similarity">
    <text evidence="5">Belongs to the ScpB family.</text>
</comment>
<comment type="subunit">
    <text evidence="5">Homodimer. Homodimerization may be required to stabilize the binding of ScpA to the Smc head domains. Component of a cohesin-like complex composed of ScpA, ScpB and the Smc homodimer, in which ScpA and ScpB bind to the head domain of Smc. The presence of the three proteins is required for the association of the complex with DNA.</text>
</comment>
<dbReference type="PANTHER" id="PTHR34298:SF2">
    <property type="entry name" value="SEGREGATION AND CONDENSATION PROTEIN B"/>
    <property type="match status" value="1"/>
</dbReference>
<dbReference type="GO" id="GO:0051301">
    <property type="term" value="P:cell division"/>
    <property type="evidence" value="ECO:0007669"/>
    <property type="project" value="UniProtKB-KW"/>
</dbReference>
<dbReference type="NCBIfam" id="TIGR00281">
    <property type="entry name" value="SMC-Scp complex subunit ScpB"/>
    <property type="match status" value="1"/>
</dbReference>
<evidence type="ECO:0000313" key="6">
    <source>
        <dbReference type="EMBL" id="PTQ55901.1"/>
    </source>
</evidence>
<reference evidence="8" key="1">
    <citation type="journal article" date="2018" name="Sci. Rep.">
        <title>Lignite coal burning seam in the remote Altai Mountains harbors a hydrogen-driven thermophilic microbial community.</title>
        <authorList>
            <person name="Kadnikov V.V."/>
            <person name="Mardanov A.V."/>
            <person name="Ivasenko D.A."/>
            <person name="Antsiferov D.V."/>
            <person name="Beletsky A.V."/>
            <person name="Karnachuk O.V."/>
            <person name="Ravin N.V."/>
        </authorList>
    </citation>
    <scope>NUCLEOTIDE SEQUENCE [LARGE SCALE GENOMIC DNA]</scope>
</reference>
<dbReference type="Proteomes" id="UP000244338">
    <property type="component" value="Unassembled WGS sequence"/>
</dbReference>
<evidence type="ECO:0000256" key="5">
    <source>
        <dbReference type="HAMAP-Rule" id="MF_01804"/>
    </source>
</evidence>
<reference evidence="6" key="2">
    <citation type="journal article" date="2018" name="Sci. Rep.">
        <title>Lignite coal burning seam in the remote Altai Mountains harbors a hydrogen-driven thermophilic microbial community.</title>
        <authorList>
            <person name="Kadnikov V.V."/>
            <person name="Mardanov A.V."/>
            <person name="Ivasenko D.A."/>
            <person name="Beletsky A.V."/>
            <person name="Karnachuk O.V."/>
            <person name="Ravin N.V."/>
        </authorList>
    </citation>
    <scope>NUCLEOTIDE SEQUENCE</scope>
    <source>
        <strain evidence="6">AL32</strain>
    </source>
</reference>
<comment type="subcellular location">
    <subcellularLocation>
        <location evidence="5">Cytoplasm</location>
    </subcellularLocation>
    <text evidence="5">Associated with two foci at the outer edges of the nucleoid region in young cells, and at four foci within both cell halves in older cells.</text>
</comment>
<name>A0A2R6XZQ3_9BACL</name>
<dbReference type="Pfam" id="PF04079">
    <property type="entry name" value="SMC_ScpB"/>
    <property type="match status" value="1"/>
</dbReference>
<accession>A0A2R6XZQ3</accession>
<organism evidence="6 8">
    <name type="scientific">Candidatus Carbonibacillus altaicus</name>
    <dbReference type="NCBI Taxonomy" id="2163959"/>
    <lineage>
        <taxon>Bacteria</taxon>
        <taxon>Bacillati</taxon>
        <taxon>Bacillota</taxon>
        <taxon>Bacilli</taxon>
        <taxon>Bacillales</taxon>
        <taxon>Candidatus Carbonibacillus</taxon>
    </lineage>
</organism>
<dbReference type="PANTHER" id="PTHR34298">
    <property type="entry name" value="SEGREGATION AND CONDENSATION PROTEIN B"/>
    <property type="match status" value="1"/>
</dbReference>
<evidence type="ECO:0000313" key="8">
    <source>
        <dbReference type="Proteomes" id="UP000244338"/>
    </source>
</evidence>
<dbReference type="AlphaFoldDB" id="A0A2R6XZQ3"/>
<dbReference type="GO" id="GO:0051304">
    <property type="term" value="P:chromosome separation"/>
    <property type="evidence" value="ECO:0007669"/>
    <property type="project" value="InterPro"/>
</dbReference>
<dbReference type="EMBL" id="PEBX01000057">
    <property type="protein sequence ID" value="PTQ55963.1"/>
    <property type="molecule type" value="Genomic_DNA"/>
</dbReference>
<evidence type="ECO:0000256" key="1">
    <source>
        <dbReference type="ARBA" id="ARBA00022490"/>
    </source>
</evidence>
<evidence type="ECO:0000313" key="7">
    <source>
        <dbReference type="EMBL" id="PTQ55963.1"/>
    </source>
</evidence>
<dbReference type="GO" id="GO:0006260">
    <property type="term" value="P:DNA replication"/>
    <property type="evidence" value="ECO:0007669"/>
    <property type="project" value="UniProtKB-UniRule"/>
</dbReference>
<comment type="caution">
    <text evidence="6">The sequence shown here is derived from an EMBL/GenBank/DDBJ whole genome shotgun (WGS) entry which is preliminary data.</text>
</comment>
<sequence length="184" mass="20669">MLDPDHDRHLARIEALIFASGDEGIPFSQIAQILHISEEEAKSAVRALKARYDEEKRGMEIVERAGYYMMTTRPDYLPDLLALMQKPRASVLSQAALETLAIIAYRQPITRLEIEEIRGVASERAIGTLLARGLIQEVGRREVVGRPIVFGTTDRFLKVFGLSSLADLPPLPEDKKLTEKPLFE</sequence>
<dbReference type="HAMAP" id="MF_01804">
    <property type="entry name" value="ScpB"/>
    <property type="match status" value="1"/>
</dbReference>
<keyword evidence="4 5" id="KW-0131">Cell cycle</keyword>
<proteinExistence type="inferred from homology"/>
<gene>
    <name evidence="5" type="primary">scpB</name>
    <name evidence="7" type="ORF">BSOLF_1083</name>
    <name evidence="6" type="ORF">BSOLF_1225</name>
</gene>
<evidence type="ECO:0000256" key="2">
    <source>
        <dbReference type="ARBA" id="ARBA00022618"/>
    </source>
</evidence>
<protein>
    <recommendedName>
        <fullName evidence="5">Segregation and condensation protein B</fullName>
    </recommendedName>
</protein>
<dbReference type="InterPro" id="IPR036390">
    <property type="entry name" value="WH_DNA-bd_sf"/>
</dbReference>
<keyword evidence="1 5" id="KW-0963">Cytoplasm</keyword>
<dbReference type="InterPro" id="IPR005234">
    <property type="entry name" value="ScpB_csome_segregation"/>
</dbReference>
<keyword evidence="3 5" id="KW-0159">Chromosome partition</keyword>
<dbReference type="EMBL" id="PEBX01000062">
    <property type="protein sequence ID" value="PTQ55901.1"/>
    <property type="molecule type" value="Genomic_DNA"/>
</dbReference>
<dbReference type="PIRSF" id="PIRSF019345">
    <property type="entry name" value="ScpB"/>
    <property type="match status" value="1"/>
</dbReference>
<evidence type="ECO:0000256" key="3">
    <source>
        <dbReference type="ARBA" id="ARBA00022829"/>
    </source>
</evidence>
<dbReference type="Gene3D" id="1.10.10.10">
    <property type="entry name" value="Winged helix-like DNA-binding domain superfamily/Winged helix DNA-binding domain"/>
    <property type="match status" value="2"/>
</dbReference>
<dbReference type="SUPFAM" id="SSF46785">
    <property type="entry name" value="Winged helix' DNA-binding domain"/>
    <property type="match status" value="2"/>
</dbReference>
<dbReference type="GO" id="GO:0005737">
    <property type="term" value="C:cytoplasm"/>
    <property type="evidence" value="ECO:0007669"/>
    <property type="project" value="UniProtKB-SubCell"/>
</dbReference>
<keyword evidence="2 5" id="KW-0132">Cell division</keyword>
<comment type="function">
    <text evidence="5">Participates in chromosomal partition during cell division. May act via the formation of a condensin-like complex containing Smc and ScpA that pull DNA away from mid-cell into both cell halves.</text>
</comment>